<dbReference type="AlphaFoldDB" id="A0A7S4ELJ1"/>
<reference evidence="4" key="1">
    <citation type="submission" date="2021-01" db="EMBL/GenBank/DDBJ databases">
        <authorList>
            <person name="Corre E."/>
            <person name="Pelletier E."/>
            <person name="Niang G."/>
            <person name="Scheremetjew M."/>
            <person name="Finn R."/>
            <person name="Kale V."/>
            <person name="Holt S."/>
            <person name="Cochrane G."/>
            <person name="Meng A."/>
            <person name="Brown T."/>
            <person name="Cohen L."/>
        </authorList>
    </citation>
    <scope>NUCLEOTIDE SEQUENCE</scope>
    <source>
        <strain evidence="4">10249 10 AB</strain>
    </source>
</reference>
<feature type="transmembrane region" description="Helical" evidence="3">
    <location>
        <begin position="77"/>
        <end position="100"/>
    </location>
</feature>
<evidence type="ECO:0000256" key="1">
    <source>
        <dbReference type="SAM" id="Coils"/>
    </source>
</evidence>
<keyword evidence="3" id="KW-0472">Membrane</keyword>
<keyword evidence="1" id="KW-0175">Coiled coil</keyword>
<dbReference type="InterPro" id="IPR023393">
    <property type="entry name" value="START-like_dom_sf"/>
</dbReference>
<protein>
    <recommendedName>
        <fullName evidence="5">Coenzyme Q-binding protein COQ10 START domain-containing protein</fullName>
    </recommendedName>
</protein>
<organism evidence="4">
    <name type="scientific">Pseudo-nitzschia australis</name>
    <dbReference type="NCBI Taxonomy" id="44445"/>
    <lineage>
        <taxon>Eukaryota</taxon>
        <taxon>Sar</taxon>
        <taxon>Stramenopiles</taxon>
        <taxon>Ochrophyta</taxon>
        <taxon>Bacillariophyta</taxon>
        <taxon>Bacillariophyceae</taxon>
        <taxon>Bacillariophycidae</taxon>
        <taxon>Bacillariales</taxon>
        <taxon>Bacillariaceae</taxon>
        <taxon>Pseudo-nitzschia</taxon>
    </lineage>
</organism>
<feature type="region of interest" description="Disordered" evidence="2">
    <location>
        <begin position="133"/>
        <end position="153"/>
    </location>
</feature>
<evidence type="ECO:0000313" key="4">
    <source>
        <dbReference type="EMBL" id="CAE0721552.1"/>
    </source>
</evidence>
<evidence type="ECO:0000256" key="3">
    <source>
        <dbReference type="SAM" id="Phobius"/>
    </source>
</evidence>
<dbReference type="PANTHER" id="PTHR34060">
    <property type="entry name" value="POLYKETIDE CYCLASE / DEHYDRASE AND LIPID TRANSPORT PROTEIN"/>
    <property type="match status" value="1"/>
</dbReference>
<feature type="region of interest" description="Disordered" evidence="2">
    <location>
        <begin position="166"/>
        <end position="219"/>
    </location>
</feature>
<feature type="compositionally biased region" description="Basic residues" evidence="2">
    <location>
        <begin position="180"/>
        <end position="189"/>
    </location>
</feature>
<name>A0A7S4ELJ1_9STRA</name>
<feature type="compositionally biased region" description="Low complexity" evidence="2">
    <location>
        <begin position="200"/>
        <end position="209"/>
    </location>
</feature>
<feature type="coiled-coil region" evidence="1">
    <location>
        <begin position="235"/>
        <end position="262"/>
    </location>
</feature>
<keyword evidence="3" id="KW-1133">Transmembrane helix</keyword>
<proteinExistence type="predicted"/>
<feature type="compositionally biased region" description="Basic and acidic residues" evidence="2">
    <location>
        <begin position="1"/>
        <end position="25"/>
    </location>
</feature>
<keyword evidence="3" id="KW-0812">Transmembrane</keyword>
<sequence>MMPMDAHARESHREQQHQHQHDDGPTTKPKRKNPQFSYGQLYLNLRLPSRPQAHLTTRQPRRRSAFVSLPLAPHSPWLVLMLVLLSGFTIAVTVTALAFVPPISKQHKYQHHQQQHGQLRVLRWDSKLNLYSNSKWQPSTTPNSNPKNTNPFNSVCNCNDWRLRSAMNGDDQQQKDNGRRRSSFRRNVKRLLTTRSIIGSNDNSSSSTTKSDDRSSNQKYQSMVDAAFAPVEDALNELETSLSSARLALKQAKEQSVKALEELSLSSEDSKNFRAALSSASESSSYGSSSDELSSVSVLSKDLSELTFEDIDYESSEMTPPFLDPNSCLMPDAEPVVRIEKAPENSRRIFAGIDILASADDVWNVLTNYAELQTVIPNLVVNDVLELYDGSVGGNIDGENDESLPEEVRCERLAKTMKGSLLRQVGGAKVAGIRFSATTTLEVREWPTGMPDFAHFLDDLWEGKSREIRAREYPSVKLKRYRFPRPFCVSDLPTRDISMQSTSDDDGEFRLYQGVWRMQPLVGCSPPGKQAMRLTYAVEISPRPYLPVRLVEGRIVLDLCSNLEAIRAAVTATSTTMD</sequence>
<feature type="region of interest" description="Disordered" evidence="2">
    <location>
        <begin position="1"/>
        <end position="34"/>
    </location>
</feature>
<dbReference type="EMBL" id="HBIX01020281">
    <property type="protein sequence ID" value="CAE0721552.1"/>
    <property type="molecule type" value="Transcribed_RNA"/>
</dbReference>
<dbReference type="Gene3D" id="3.30.530.20">
    <property type="match status" value="1"/>
</dbReference>
<evidence type="ECO:0000256" key="2">
    <source>
        <dbReference type="SAM" id="MobiDB-lite"/>
    </source>
</evidence>
<feature type="compositionally biased region" description="Low complexity" evidence="2">
    <location>
        <begin position="138"/>
        <end position="153"/>
    </location>
</feature>
<accession>A0A7S4ELJ1</accession>
<evidence type="ECO:0008006" key="5">
    <source>
        <dbReference type="Google" id="ProtNLM"/>
    </source>
</evidence>
<dbReference type="PANTHER" id="PTHR34060:SF1">
    <property type="entry name" value="POLYKETIDE CYCLASE _ DEHYDRASE AND LIPID TRANSPORT PROTEIN"/>
    <property type="match status" value="1"/>
</dbReference>
<gene>
    <name evidence="4" type="ORF">PAUS00366_LOCUS14307</name>
</gene>